<name>A0A7S6UF70_9GAMM</name>
<evidence type="ECO:0000256" key="2">
    <source>
        <dbReference type="ARBA" id="ARBA00022448"/>
    </source>
</evidence>
<accession>A0A7S6UF70</accession>
<evidence type="ECO:0000256" key="4">
    <source>
        <dbReference type="ARBA" id="ARBA00022840"/>
    </source>
</evidence>
<dbReference type="Pfam" id="PF00005">
    <property type="entry name" value="ABC_tran"/>
    <property type="match status" value="1"/>
</dbReference>
<dbReference type="InterPro" id="IPR050683">
    <property type="entry name" value="Bact_Polysacc_Export_ATP-bd"/>
</dbReference>
<dbReference type="Proteomes" id="UP000594059">
    <property type="component" value="Chromosome"/>
</dbReference>
<comment type="similarity">
    <text evidence="1">Belongs to the ABC transporter superfamily.</text>
</comment>
<dbReference type="CDD" id="cd03220">
    <property type="entry name" value="ABC_KpsT_Wzt"/>
    <property type="match status" value="1"/>
</dbReference>
<reference evidence="6 7" key="1">
    <citation type="submission" date="2020-10" db="EMBL/GenBank/DDBJ databases">
        <title>complete genome sequencing of Lysobacter sp. H21R20.</title>
        <authorList>
            <person name="Bae J.-W."/>
            <person name="Lee S.-Y."/>
        </authorList>
    </citation>
    <scope>NUCLEOTIDE SEQUENCE [LARGE SCALE GENOMIC DNA]</scope>
    <source>
        <strain evidence="6 7">H21R20</strain>
    </source>
</reference>
<dbReference type="Gene3D" id="2.70.50.60">
    <property type="entry name" value="abc- transporter (atp binding component) like domain"/>
    <property type="match status" value="1"/>
</dbReference>
<dbReference type="AlphaFoldDB" id="A0A7S6UF70"/>
<dbReference type="SMART" id="SM00382">
    <property type="entry name" value="AAA"/>
    <property type="match status" value="1"/>
</dbReference>
<dbReference type="EMBL" id="CP063656">
    <property type="protein sequence ID" value="QOW19178.1"/>
    <property type="molecule type" value="Genomic_DNA"/>
</dbReference>
<dbReference type="GO" id="GO:0016887">
    <property type="term" value="F:ATP hydrolysis activity"/>
    <property type="evidence" value="ECO:0007669"/>
    <property type="project" value="InterPro"/>
</dbReference>
<proteinExistence type="inferred from homology"/>
<dbReference type="PANTHER" id="PTHR46743">
    <property type="entry name" value="TEICHOIC ACIDS EXPORT ATP-BINDING PROTEIN TAGH"/>
    <property type="match status" value="1"/>
</dbReference>
<dbReference type="SUPFAM" id="SSF52540">
    <property type="entry name" value="P-loop containing nucleoside triphosphate hydrolases"/>
    <property type="match status" value="1"/>
</dbReference>
<dbReference type="CDD" id="cd10147">
    <property type="entry name" value="Wzt_C-like"/>
    <property type="match status" value="1"/>
</dbReference>
<feature type="domain" description="ABC transporter" evidence="5">
    <location>
        <begin position="24"/>
        <end position="248"/>
    </location>
</feature>
<dbReference type="InterPro" id="IPR003593">
    <property type="entry name" value="AAA+_ATPase"/>
</dbReference>
<keyword evidence="2" id="KW-0813">Transport</keyword>
<evidence type="ECO:0000256" key="1">
    <source>
        <dbReference type="ARBA" id="ARBA00005417"/>
    </source>
</evidence>
<organism evidence="6 7">
    <name type="scientific">Novilysobacter ciconiae</name>
    <dbReference type="NCBI Taxonomy" id="2781022"/>
    <lineage>
        <taxon>Bacteria</taxon>
        <taxon>Pseudomonadati</taxon>
        <taxon>Pseudomonadota</taxon>
        <taxon>Gammaproteobacteria</taxon>
        <taxon>Lysobacterales</taxon>
        <taxon>Lysobacteraceae</taxon>
        <taxon>Novilysobacter</taxon>
    </lineage>
</organism>
<evidence type="ECO:0000259" key="5">
    <source>
        <dbReference type="PROSITE" id="PS50893"/>
    </source>
</evidence>
<keyword evidence="4 6" id="KW-0067">ATP-binding</keyword>
<dbReference type="InterPro" id="IPR015860">
    <property type="entry name" value="ABC_transpr_TagH-like"/>
</dbReference>
<keyword evidence="7" id="KW-1185">Reference proteome</keyword>
<dbReference type="KEGG" id="lcic:INQ41_11125"/>
<evidence type="ECO:0000313" key="6">
    <source>
        <dbReference type="EMBL" id="QOW19178.1"/>
    </source>
</evidence>
<protein>
    <submittedName>
        <fullName evidence="6">ABC transporter ATP-binding protein</fullName>
    </submittedName>
</protein>
<dbReference type="GO" id="GO:0140359">
    <property type="term" value="F:ABC-type transporter activity"/>
    <property type="evidence" value="ECO:0007669"/>
    <property type="project" value="InterPro"/>
</dbReference>
<keyword evidence="3" id="KW-0547">Nucleotide-binding</keyword>
<evidence type="ECO:0000313" key="7">
    <source>
        <dbReference type="Proteomes" id="UP000594059"/>
    </source>
</evidence>
<dbReference type="GO" id="GO:0016020">
    <property type="term" value="C:membrane"/>
    <property type="evidence" value="ECO:0007669"/>
    <property type="project" value="InterPro"/>
</dbReference>
<dbReference type="GO" id="GO:0005524">
    <property type="term" value="F:ATP binding"/>
    <property type="evidence" value="ECO:0007669"/>
    <property type="project" value="UniProtKB-KW"/>
</dbReference>
<sequence length="456" mass="49996">MSSEPAISVSGVSKCFEMYNSPRDRLRQFFAPSGRKYYREFWALRDVSFDVMPGETIGILGRNGSGKSTLLQIIAGTLTATNGDVRVNGLLAALLELGSGFNSEFTGRENVFLNGAVLGFSRKQMEAKFAEIQTFADIGEHMDQPVRTYSSGMYVRLAFAVQACVDPQVLIVDEALSVGDEKFQRKCYEYIEGLRARGCAIVIVTHATSTVEKFCQRAVLLHHGRLHGIGYANAIIDQYHALLYSDEKAYLRYLNSEATNDAAAIAPLDVAVDLDVGADVPSSPEPLPAAPADDHAPDENVLPAAVQETHTRLRAYIENWSAEDARGERCEVFMVGEPVIVSARVRVLDDIDEMQFGILLRTVEGVSAFGSSTMYHNANLKSATRGGVYEVRFEIDLALCEGTYFVTLALAEAISHADMAYLDRKTDIIILKVREPRTKGTGIAALPVSVAFTKLR</sequence>
<evidence type="ECO:0000256" key="3">
    <source>
        <dbReference type="ARBA" id="ARBA00022741"/>
    </source>
</evidence>
<dbReference type="InterPro" id="IPR029439">
    <property type="entry name" value="Wzt_C"/>
</dbReference>
<dbReference type="Gene3D" id="3.40.50.300">
    <property type="entry name" value="P-loop containing nucleotide triphosphate hydrolases"/>
    <property type="match status" value="1"/>
</dbReference>
<dbReference type="InterPro" id="IPR003439">
    <property type="entry name" value="ABC_transporter-like_ATP-bd"/>
</dbReference>
<dbReference type="InterPro" id="IPR027417">
    <property type="entry name" value="P-loop_NTPase"/>
</dbReference>
<dbReference type="PROSITE" id="PS50893">
    <property type="entry name" value="ABC_TRANSPORTER_2"/>
    <property type="match status" value="1"/>
</dbReference>
<dbReference type="RefSeq" id="WP_193984486.1">
    <property type="nucleotide sequence ID" value="NZ_CP063656.1"/>
</dbReference>
<dbReference type="PANTHER" id="PTHR46743:SF2">
    <property type="entry name" value="TEICHOIC ACIDS EXPORT ATP-BINDING PROTEIN TAGH"/>
    <property type="match status" value="1"/>
</dbReference>
<dbReference type="Pfam" id="PF14524">
    <property type="entry name" value="Wzt_C"/>
    <property type="match status" value="1"/>
</dbReference>
<gene>
    <name evidence="6" type="ORF">INQ41_11125</name>
</gene>